<reference evidence="1 2" key="1">
    <citation type="journal article" date="2017" name="Genome Med.">
        <title>A novel Ruminococcus gnavus clade enriched in inflammatory bowel disease patients.</title>
        <authorList>
            <person name="Hall A.B."/>
            <person name="Yassour M."/>
            <person name="Sauk J."/>
            <person name="Garner A."/>
            <person name="Jiang X."/>
            <person name="Arthur T."/>
            <person name="Lagoudas G.K."/>
            <person name="Vatanen T."/>
            <person name="Fornelos N."/>
            <person name="Wilson R."/>
            <person name="Bertha M."/>
            <person name="Cohen M."/>
            <person name="Garber J."/>
            <person name="Khalili H."/>
            <person name="Gevers D."/>
            <person name="Ananthakrishnan A.N."/>
            <person name="Kugathasan S."/>
            <person name="Lander E.S."/>
            <person name="Blainey P."/>
            <person name="Vlamakis H."/>
            <person name="Xavier R.J."/>
            <person name="Huttenhower C."/>
        </authorList>
    </citation>
    <scope>NUCLEOTIDE SEQUENCE [LARGE SCALE GENOMIC DNA]</scope>
    <source>
        <strain evidence="1 2">RJX1124</strain>
    </source>
</reference>
<gene>
    <name evidence="1" type="ORF">CDL26_16460</name>
</gene>
<protein>
    <submittedName>
        <fullName evidence="1">Conjugal transfer protein</fullName>
    </submittedName>
</protein>
<dbReference type="EMBL" id="NIHS01000068">
    <property type="protein sequence ID" value="PLT68034.1"/>
    <property type="molecule type" value="Genomic_DNA"/>
</dbReference>
<organism evidence="1 2">
    <name type="scientific">Mediterraneibacter gnavus</name>
    <name type="common">Ruminococcus gnavus</name>
    <dbReference type="NCBI Taxonomy" id="33038"/>
    <lineage>
        <taxon>Bacteria</taxon>
        <taxon>Bacillati</taxon>
        <taxon>Bacillota</taxon>
        <taxon>Clostridia</taxon>
        <taxon>Lachnospirales</taxon>
        <taxon>Lachnospiraceae</taxon>
        <taxon>Mediterraneibacter</taxon>
    </lineage>
</organism>
<sequence>MSDIFKDMQANVGCDYISNLPSYKRKVWHEMKRLPLTNYDIKQLEDFSKYVFGMSYQSLKDVMKQQKGREEQCRKQGCWWKREEQLAKKQHHTGSTCR</sequence>
<evidence type="ECO:0000313" key="2">
    <source>
        <dbReference type="Proteomes" id="UP000234891"/>
    </source>
</evidence>
<proteinExistence type="predicted"/>
<comment type="caution">
    <text evidence="1">The sequence shown here is derived from an EMBL/GenBank/DDBJ whole genome shotgun (WGS) entry which is preliminary data.</text>
</comment>
<dbReference type="RefSeq" id="WP_032544559.1">
    <property type="nucleotide sequence ID" value="NZ_NIHP01000063.1"/>
</dbReference>
<evidence type="ECO:0000313" key="1">
    <source>
        <dbReference type="EMBL" id="PLT68034.1"/>
    </source>
</evidence>
<accession>A0A2N5NYR7</accession>
<name>A0A2N5NYR7_MEDGN</name>
<dbReference type="AlphaFoldDB" id="A0A2N5NYR7"/>
<dbReference type="Proteomes" id="UP000234891">
    <property type="component" value="Unassembled WGS sequence"/>
</dbReference>